<dbReference type="SUPFAM" id="SSF50475">
    <property type="entry name" value="FMN-binding split barrel"/>
    <property type="match status" value="1"/>
</dbReference>
<evidence type="ECO:0000313" key="1">
    <source>
        <dbReference type="EMBL" id="KGX05473.1"/>
    </source>
</evidence>
<dbReference type="EMBL" id="PHRB01000041">
    <property type="protein sequence ID" value="PJO62697.1"/>
    <property type="molecule type" value="Genomic_DNA"/>
</dbReference>
<accession>A0A069B555</accession>
<dbReference type="GeneID" id="93059207"/>
<dbReference type="OMA" id="EQWTFDA"/>
<dbReference type="AlphaFoldDB" id="A0A069B555"/>
<gene>
    <name evidence="2" type="ORF">CWD88_29855</name>
    <name evidence="1" type="ORF">Y036_1308</name>
</gene>
<dbReference type="EMBL" id="JQIM01000010">
    <property type="protein sequence ID" value="KGX05473.1"/>
    <property type="molecule type" value="Genomic_DNA"/>
</dbReference>
<reference evidence="2 4" key="2">
    <citation type="submission" date="2017-11" db="EMBL/GenBank/DDBJ databases">
        <title>Molecular characterization of Burkholderia pseudomallei and closely related isolates from Vietnam.</title>
        <authorList>
            <person name="Ustinov D.V."/>
            <person name="Antonov A.S."/>
            <person name="Avdusheva E.F."/>
            <person name="Shpak I.M."/>
            <person name="Zakharova I.B."/>
            <person name="Thi L.A."/>
            <person name="Teteryatnikova N."/>
            <person name="Lopasteyskaya Y.A."/>
            <person name="Kuzyutina J.A."/>
            <person name="Ngo T.N."/>
            <person name="Victorov D.V."/>
        </authorList>
    </citation>
    <scope>NUCLEOTIDE SEQUENCE [LARGE SCALE GENOMIC DNA]</scope>
    <source>
        <strain evidence="2 4">V1512</strain>
    </source>
</reference>
<evidence type="ECO:0000313" key="3">
    <source>
        <dbReference type="Proteomes" id="UP000030475"/>
    </source>
</evidence>
<dbReference type="RefSeq" id="WP_004189665.1">
    <property type="nucleotide sequence ID" value="NZ_AP028071.1"/>
</dbReference>
<dbReference type="Proteomes" id="UP000231878">
    <property type="component" value="Unassembled WGS sequence"/>
</dbReference>
<dbReference type="OrthoDB" id="6518717at2"/>
<protein>
    <submittedName>
        <fullName evidence="1">Vanillate decarboxylase VdcD protein</fullName>
    </submittedName>
</protein>
<sequence>MTDPDRRTLERTTYDAWPRAARALFDGGDLAGKAGFTASLVVVDRGVDPPQPRTTLLSVGELYAPDARSLRFSLWPQSRAARALAAHPDATLAFVAGDAFHQARLRVDSSDSTEDGLARFAATLVGGEAQRVGYARLTAGIAFELAEADAPAVLARWARQVAQLRR</sequence>
<evidence type="ECO:0000313" key="2">
    <source>
        <dbReference type="EMBL" id="PJO62697.1"/>
    </source>
</evidence>
<dbReference type="Proteomes" id="UP000030475">
    <property type="component" value="Unassembled WGS sequence"/>
</dbReference>
<proteinExistence type="predicted"/>
<comment type="caution">
    <text evidence="1">The sequence shown here is derived from an EMBL/GenBank/DDBJ whole genome shotgun (WGS) entry which is preliminary data.</text>
</comment>
<reference evidence="1 3" key="1">
    <citation type="submission" date="2014-08" db="EMBL/GenBank/DDBJ databases">
        <authorList>
            <person name="Bunnell A."/>
            <person name="Chain P.S."/>
            <person name="Chertkov O."/>
            <person name="Currie B.J."/>
            <person name="Daligault H.E."/>
            <person name="Davenport K.W."/>
            <person name="Davis C."/>
            <person name="Gleasner C.D."/>
            <person name="Johnson S.L."/>
            <person name="Kaestli M."/>
            <person name="Koren S."/>
            <person name="Kunde Y.A."/>
            <person name="Mayo M."/>
            <person name="McMurry K.K."/>
            <person name="Price E.P."/>
            <person name="Reitenga K.G."/>
            <person name="Robison R."/>
            <person name="Rosovitz M.J."/>
            <person name="Sarovich D.S."/>
            <person name="Teshima H."/>
        </authorList>
    </citation>
    <scope>NUCLEOTIDE SEQUENCE [LARGE SCALE GENOMIC DNA]</scope>
    <source>
        <strain evidence="1 3">MSHR44</strain>
    </source>
</reference>
<name>A0A069B555_BURPE</name>
<organism evidence="1 3">
    <name type="scientific">Burkholderia pseudomallei</name>
    <name type="common">Pseudomonas pseudomallei</name>
    <dbReference type="NCBI Taxonomy" id="28450"/>
    <lineage>
        <taxon>Bacteria</taxon>
        <taxon>Pseudomonadati</taxon>
        <taxon>Pseudomonadota</taxon>
        <taxon>Betaproteobacteria</taxon>
        <taxon>Burkholderiales</taxon>
        <taxon>Burkholderiaceae</taxon>
        <taxon>Burkholderia</taxon>
        <taxon>pseudomallei group</taxon>
    </lineage>
</organism>
<evidence type="ECO:0000313" key="4">
    <source>
        <dbReference type="Proteomes" id="UP000231878"/>
    </source>
</evidence>